<reference evidence="1" key="1">
    <citation type="submission" date="2014-11" db="EMBL/GenBank/DDBJ databases">
        <authorList>
            <person name="Amaro Gonzalez C."/>
        </authorList>
    </citation>
    <scope>NUCLEOTIDE SEQUENCE</scope>
</reference>
<evidence type="ECO:0000313" key="1">
    <source>
        <dbReference type="EMBL" id="JAH99405.1"/>
    </source>
</evidence>
<dbReference type="EMBL" id="GBXM01009172">
    <property type="protein sequence ID" value="JAH99405.1"/>
    <property type="molecule type" value="Transcribed_RNA"/>
</dbReference>
<sequence length="29" mass="3321">MPRKWEGSFPRTISPIKASLNTERKDATC</sequence>
<accession>A0A0E9XC43</accession>
<protein>
    <submittedName>
        <fullName evidence="1">Uncharacterized protein</fullName>
    </submittedName>
</protein>
<name>A0A0E9XC43_ANGAN</name>
<proteinExistence type="predicted"/>
<organism evidence="1">
    <name type="scientific">Anguilla anguilla</name>
    <name type="common">European freshwater eel</name>
    <name type="synonym">Muraena anguilla</name>
    <dbReference type="NCBI Taxonomy" id="7936"/>
    <lineage>
        <taxon>Eukaryota</taxon>
        <taxon>Metazoa</taxon>
        <taxon>Chordata</taxon>
        <taxon>Craniata</taxon>
        <taxon>Vertebrata</taxon>
        <taxon>Euteleostomi</taxon>
        <taxon>Actinopterygii</taxon>
        <taxon>Neopterygii</taxon>
        <taxon>Teleostei</taxon>
        <taxon>Anguilliformes</taxon>
        <taxon>Anguillidae</taxon>
        <taxon>Anguilla</taxon>
    </lineage>
</organism>
<dbReference type="AlphaFoldDB" id="A0A0E9XC43"/>
<reference evidence="1" key="2">
    <citation type="journal article" date="2015" name="Fish Shellfish Immunol.">
        <title>Early steps in the European eel (Anguilla anguilla)-Vibrio vulnificus interaction in the gills: Role of the RtxA13 toxin.</title>
        <authorList>
            <person name="Callol A."/>
            <person name="Pajuelo D."/>
            <person name="Ebbesson L."/>
            <person name="Teles M."/>
            <person name="MacKenzie S."/>
            <person name="Amaro C."/>
        </authorList>
    </citation>
    <scope>NUCLEOTIDE SEQUENCE</scope>
</reference>